<evidence type="ECO:0000313" key="3">
    <source>
        <dbReference type="EMBL" id="MBD2566059.1"/>
    </source>
</evidence>
<sequence>MKKKQQEPLPEATIEIESQDFAAMNGAKTSSINDSDQREENPAPEEIVTARTVSQSPLLKMGVVALICFIFVALIGAMLGNSMNV</sequence>
<keyword evidence="2" id="KW-1133">Transmembrane helix</keyword>
<proteinExistence type="predicted"/>
<organism evidence="3 4">
    <name type="scientific">Nostoc linckia FACHB-391</name>
    <dbReference type="NCBI Taxonomy" id="2692906"/>
    <lineage>
        <taxon>Bacteria</taxon>
        <taxon>Bacillati</taxon>
        <taxon>Cyanobacteriota</taxon>
        <taxon>Cyanophyceae</taxon>
        <taxon>Nostocales</taxon>
        <taxon>Nostocaceae</taxon>
        <taxon>Nostoc</taxon>
    </lineage>
</organism>
<keyword evidence="2" id="KW-0812">Transmembrane</keyword>
<protein>
    <submittedName>
        <fullName evidence="3">Uncharacterized protein</fullName>
    </submittedName>
</protein>
<feature type="region of interest" description="Disordered" evidence="1">
    <location>
        <begin position="25"/>
        <end position="45"/>
    </location>
</feature>
<name>A0ABR8F803_NOSLI</name>
<reference evidence="3 4" key="1">
    <citation type="journal article" date="2020" name="ISME J.">
        <title>Comparative genomics reveals insights into cyanobacterial evolution and habitat adaptation.</title>
        <authorList>
            <person name="Chen M.Y."/>
            <person name="Teng W.K."/>
            <person name="Zhao L."/>
            <person name="Hu C.X."/>
            <person name="Zhou Y.K."/>
            <person name="Han B.P."/>
            <person name="Song L.R."/>
            <person name="Shu W.S."/>
        </authorList>
    </citation>
    <scope>NUCLEOTIDE SEQUENCE [LARGE SCALE GENOMIC DNA]</scope>
    <source>
        <strain evidence="3 4">FACHB-391</strain>
    </source>
</reference>
<dbReference type="EMBL" id="JACJTE010000137">
    <property type="protein sequence ID" value="MBD2566059.1"/>
    <property type="molecule type" value="Genomic_DNA"/>
</dbReference>
<comment type="caution">
    <text evidence="3">The sequence shown here is derived from an EMBL/GenBank/DDBJ whole genome shotgun (WGS) entry which is preliminary data.</text>
</comment>
<evidence type="ECO:0000313" key="4">
    <source>
        <dbReference type="Proteomes" id="UP000604661"/>
    </source>
</evidence>
<feature type="non-terminal residue" evidence="3">
    <location>
        <position position="85"/>
    </location>
</feature>
<gene>
    <name evidence="3" type="ORF">H6G95_37065</name>
</gene>
<keyword evidence="4" id="KW-1185">Reference proteome</keyword>
<accession>A0ABR8F803</accession>
<feature type="transmembrane region" description="Helical" evidence="2">
    <location>
        <begin position="58"/>
        <end position="79"/>
    </location>
</feature>
<keyword evidence="2" id="KW-0472">Membrane</keyword>
<evidence type="ECO:0000256" key="1">
    <source>
        <dbReference type="SAM" id="MobiDB-lite"/>
    </source>
</evidence>
<dbReference type="Proteomes" id="UP000604661">
    <property type="component" value="Unassembled WGS sequence"/>
</dbReference>
<evidence type="ECO:0000256" key="2">
    <source>
        <dbReference type="SAM" id="Phobius"/>
    </source>
</evidence>